<accession>A0A0C3DJK6</accession>
<protein>
    <submittedName>
        <fullName evidence="3">Uncharacterized protein</fullName>
    </submittedName>
</protein>
<dbReference type="EMBL" id="KN822115">
    <property type="protein sequence ID" value="KIM56519.1"/>
    <property type="molecule type" value="Genomic_DNA"/>
</dbReference>
<dbReference type="InParanoid" id="A0A0C3DJK6"/>
<reference evidence="4" key="2">
    <citation type="submission" date="2015-01" db="EMBL/GenBank/DDBJ databases">
        <title>Evolutionary Origins and Diversification of the Mycorrhizal Mutualists.</title>
        <authorList>
            <consortium name="DOE Joint Genome Institute"/>
            <consortium name="Mycorrhizal Genomics Consortium"/>
            <person name="Kohler A."/>
            <person name="Kuo A."/>
            <person name="Nagy L.G."/>
            <person name="Floudas D."/>
            <person name="Copeland A."/>
            <person name="Barry K.W."/>
            <person name="Cichocki N."/>
            <person name="Veneault-Fourrey C."/>
            <person name="LaButti K."/>
            <person name="Lindquist E.A."/>
            <person name="Lipzen A."/>
            <person name="Lundell T."/>
            <person name="Morin E."/>
            <person name="Murat C."/>
            <person name="Riley R."/>
            <person name="Ohm R."/>
            <person name="Sun H."/>
            <person name="Tunlid A."/>
            <person name="Henrissat B."/>
            <person name="Grigoriev I.V."/>
            <person name="Hibbett D.S."/>
            <person name="Martin F."/>
        </authorList>
    </citation>
    <scope>NUCLEOTIDE SEQUENCE [LARGE SCALE GENOMIC DNA]</scope>
    <source>
        <strain evidence="4">Foug A</strain>
    </source>
</reference>
<dbReference type="Proteomes" id="UP000053989">
    <property type="component" value="Unassembled WGS sequence"/>
</dbReference>
<evidence type="ECO:0000313" key="3">
    <source>
        <dbReference type="EMBL" id="KIM56519.1"/>
    </source>
</evidence>
<name>A0A0C3DJK6_9AGAM</name>
<feature type="compositionally biased region" description="Pro residues" evidence="1">
    <location>
        <begin position="84"/>
        <end position="98"/>
    </location>
</feature>
<keyword evidence="2" id="KW-0812">Transmembrane</keyword>
<keyword evidence="2" id="KW-1133">Transmembrane helix</keyword>
<organism evidence="3 4">
    <name type="scientific">Scleroderma citrinum Foug A</name>
    <dbReference type="NCBI Taxonomy" id="1036808"/>
    <lineage>
        <taxon>Eukaryota</taxon>
        <taxon>Fungi</taxon>
        <taxon>Dikarya</taxon>
        <taxon>Basidiomycota</taxon>
        <taxon>Agaricomycotina</taxon>
        <taxon>Agaricomycetes</taxon>
        <taxon>Agaricomycetidae</taxon>
        <taxon>Boletales</taxon>
        <taxon>Sclerodermatineae</taxon>
        <taxon>Sclerodermataceae</taxon>
        <taxon>Scleroderma</taxon>
    </lineage>
</organism>
<feature type="region of interest" description="Disordered" evidence="1">
    <location>
        <begin position="59"/>
        <end position="111"/>
    </location>
</feature>
<keyword evidence="2" id="KW-0472">Membrane</keyword>
<dbReference type="HOGENOM" id="CLU_2159883_0_0_1"/>
<keyword evidence="4" id="KW-1185">Reference proteome</keyword>
<proteinExistence type="predicted"/>
<evidence type="ECO:0000313" key="4">
    <source>
        <dbReference type="Proteomes" id="UP000053989"/>
    </source>
</evidence>
<feature type="compositionally biased region" description="Polar residues" evidence="1">
    <location>
        <begin position="101"/>
        <end position="111"/>
    </location>
</feature>
<reference evidence="3 4" key="1">
    <citation type="submission" date="2014-04" db="EMBL/GenBank/DDBJ databases">
        <authorList>
            <consortium name="DOE Joint Genome Institute"/>
            <person name="Kuo A."/>
            <person name="Kohler A."/>
            <person name="Nagy L.G."/>
            <person name="Floudas D."/>
            <person name="Copeland A."/>
            <person name="Barry K.W."/>
            <person name="Cichocki N."/>
            <person name="Veneault-Fourrey C."/>
            <person name="LaButti K."/>
            <person name="Lindquist E.A."/>
            <person name="Lipzen A."/>
            <person name="Lundell T."/>
            <person name="Morin E."/>
            <person name="Murat C."/>
            <person name="Sun H."/>
            <person name="Tunlid A."/>
            <person name="Henrissat B."/>
            <person name="Grigoriev I.V."/>
            <person name="Hibbett D.S."/>
            <person name="Martin F."/>
            <person name="Nordberg H.P."/>
            <person name="Cantor M.N."/>
            <person name="Hua S.X."/>
        </authorList>
    </citation>
    <scope>NUCLEOTIDE SEQUENCE [LARGE SCALE GENOMIC DNA]</scope>
    <source>
        <strain evidence="3 4">Foug A</strain>
    </source>
</reference>
<feature type="transmembrane region" description="Helical" evidence="2">
    <location>
        <begin position="25"/>
        <end position="45"/>
    </location>
</feature>
<evidence type="ECO:0000256" key="2">
    <source>
        <dbReference type="SAM" id="Phobius"/>
    </source>
</evidence>
<gene>
    <name evidence="3" type="ORF">SCLCIDRAFT_240914</name>
</gene>
<dbReference type="AlphaFoldDB" id="A0A0C3DJK6"/>
<evidence type="ECO:0000256" key="1">
    <source>
        <dbReference type="SAM" id="MobiDB-lite"/>
    </source>
</evidence>
<sequence>MDTLKITSQDHRVPRNVIMRRRRHIAGVSLAVITVVCTSTLPRVVTKCRLTITLSRKRGRALGSISPATRRDESQVPSRSPYLPQQPPFCYPSAPSPSPCHITNSRELVGT</sequence>